<proteinExistence type="predicted"/>
<dbReference type="Gene3D" id="3.10.450.50">
    <property type="match status" value="1"/>
</dbReference>
<dbReference type="EMBL" id="WTVH01000006">
    <property type="protein sequence ID" value="NMF92617.1"/>
    <property type="molecule type" value="Genomic_DNA"/>
</dbReference>
<gene>
    <name evidence="2" type="ORF">GO608_04660</name>
</gene>
<dbReference type="RefSeq" id="WP_169197922.1">
    <property type="nucleotide sequence ID" value="NZ_WTVH02000010.1"/>
</dbReference>
<dbReference type="Proteomes" id="UP000601990">
    <property type="component" value="Unassembled WGS sequence"/>
</dbReference>
<evidence type="ECO:0000259" key="1">
    <source>
        <dbReference type="Pfam" id="PF13474"/>
    </source>
</evidence>
<keyword evidence="3" id="KW-1185">Reference proteome</keyword>
<protein>
    <submittedName>
        <fullName evidence="2">DUF4440 domain-containing protein</fullName>
    </submittedName>
</protein>
<dbReference type="InterPro" id="IPR037401">
    <property type="entry name" value="SnoaL-like"/>
</dbReference>
<accession>A0ABX1MXA4</accession>
<dbReference type="Pfam" id="PF13474">
    <property type="entry name" value="SnoaL_3"/>
    <property type="match status" value="1"/>
</dbReference>
<dbReference type="InterPro" id="IPR032710">
    <property type="entry name" value="NTF2-like_dom_sf"/>
</dbReference>
<comment type="caution">
    <text evidence="2">The sequence shown here is derived from an EMBL/GenBank/DDBJ whole genome shotgun (WGS) entry which is preliminary data.</text>
</comment>
<sequence length="143" mass="15835">MSKPIYTSVAEAEAAFYDALARSDLDAMMTVWSEDDEVVCVHPDTPRLVGLAAVRESWRQLFAGGTRLQVRTSHHVVCQNMLLTIHNVIEHVAVEGEDRLPPPMIATNVYTRGALGWRLVMHHASPAPENPHAPTHGTSHVMH</sequence>
<dbReference type="PANTHER" id="PTHR34957:SF1">
    <property type="entry name" value="NUCLEAR TRANSPORT FACTOR 2 (NTF2) FAMILY PROTEIN"/>
    <property type="match status" value="1"/>
</dbReference>
<name>A0ABX1MXA4_9RHOO</name>
<evidence type="ECO:0000313" key="2">
    <source>
        <dbReference type="EMBL" id="NMF92617.1"/>
    </source>
</evidence>
<dbReference type="SUPFAM" id="SSF54427">
    <property type="entry name" value="NTF2-like"/>
    <property type="match status" value="1"/>
</dbReference>
<evidence type="ECO:0000313" key="3">
    <source>
        <dbReference type="Proteomes" id="UP000601990"/>
    </source>
</evidence>
<feature type="domain" description="SnoaL-like" evidence="1">
    <location>
        <begin position="10"/>
        <end position="127"/>
    </location>
</feature>
<dbReference type="PANTHER" id="PTHR34957">
    <property type="entry name" value="NUCLEAR TRANSPORT FACTOR 2 (NTF2) FAMILY PROTEIN"/>
    <property type="match status" value="1"/>
</dbReference>
<organism evidence="2 3">
    <name type="scientific">Aromatoleum buckelii</name>
    <dbReference type="NCBI Taxonomy" id="200254"/>
    <lineage>
        <taxon>Bacteria</taxon>
        <taxon>Pseudomonadati</taxon>
        <taxon>Pseudomonadota</taxon>
        <taxon>Betaproteobacteria</taxon>
        <taxon>Rhodocyclales</taxon>
        <taxon>Rhodocyclaceae</taxon>
        <taxon>Aromatoleum</taxon>
    </lineage>
</organism>
<reference evidence="2" key="1">
    <citation type="submission" date="2019-12" db="EMBL/GenBank/DDBJ databases">
        <title>Comparative genomics gives insights into the taxonomy of the Azoarcus-Aromatoleum group and reveals separate origins of nif in the plant-associated Azoarcus and non-plant-associated Aromatoleum sub-groups.</title>
        <authorList>
            <person name="Lafos M."/>
            <person name="Maluk M."/>
            <person name="Batista M."/>
            <person name="Junghare M."/>
            <person name="Carmona M."/>
            <person name="Faoro H."/>
            <person name="Cruz L.M."/>
            <person name="Battistoni F."/>
            <person name="De Souza E."/>
            <person name="Pedrosa F."/>
            <person name="Chen W.-M."/>
            <person name="Poole P.S."/>
            <person name="Dixon R.A."/>
            <person name="James E.K."/>
        </authorList>
    </citation>
    <scope>NUCLEOTIDE SEQUENCE</scope>
    <source>
        <strain evidence="2">U120</strain>
    </source>
</reference>